<dbReference type="OrthoDB" id="204784at2759"/>
<comment type="similarity">
    <text evidence="6">Belongs to the GOT1 family.</text>
</comment>
<evidence type="ECO:0000256" key="6">
    <source>
        <dbReference type="ARBA" id="ARBA00025799"/>
    </source>
</evidence>
<dbReference type="PANTHER" id="PTHR21493">
    <property type="entry name" value="CGI-141-RELATED/LIPASE CONTAINING PROTEIN"/>
    <property type="match status" value="1"/>
</dbReference>
<accession>A0A058ZG30</accession>
<dbReference type="GO" id="GO:0000139">
    <property type="term" value="C:Golgi membrane"/>
    <property type="evidence" value="ECO:0007669"/>
    <property type="project" value="UniProtKB-SubCell"/>
</dbReference>
<dbReference type="PANTHER" id="PTHR21493:SF9">
    <property type="entry name" value="GOLGI TRANSPORT PROTEIN 1-RELATED"/>
    <property type="match status" value="1"/>
</dbReference>
<dbReference type="GeneID" id="20525179"/>
<dbReference type="eggNOG" id="KOG1743">
    <property type="taxonomic scope" value="Eukaryota"/>
</dbReference>
<evidence type="ECO:0000313" key="8">
    <source>
        <dbReference type="Proteomes" id="UP000030693"/>
    </source>
</evidence>
<protein>
    <submittedName>
        <fullName evidence="7">Uncharacterized protein</fullName>
    </submittedName>
</protein>
<evidence type="ECO:0000256" key="2">
    <source>
        <dbReference type="ARBA" id="ARBA00022692"/>
    </source>
</evidence>
<evidence type="ECO:0000256" key="3">
    <source>
        <dbReference type="ARBA" id="ARBA00022989"/>
    </source>
</evidence>
<dbReference type="Proteomes" id="UP000030693">
    <property type="component" value="Unassembled WGS sequence"/>
</dbReference>
<dbReference type="AlphaFoldDB" id="A0A058ZG30"/>
<evidence type="ECO:0000313" key="7">
    <source>
        <dbReference type="EMBL" id="KCV72883.1"/>
    </source>
</evidence>
<dbReference type="RefSeq" id="XP_009492584.1">
    <property type="nucleotide sequence ID" value="XM_009494309.1"/>
</dbReference>
<evidence type="ECO:0000256" key="1">
    <source>
        <dbReference type="ARBA" id="ARBA00004653"/>
    </source>
</evidence>
<proteinExistence type="inferred from homology"/>
<dbReference type="STRING" id="691883.A0A058ZG30"/>
<organism evidence="7">
    <name type="scientific">Fonticula alba</name>
    <name type="common">Slime mold</name>
    <dbReference type="NCBI Taxonomy" id="691883"/>
    <lineage>
        <taxon>Eukaryota</taxon>
        <taxon>Rotosphaerida</taxon>
        <taxon>Fonticulaceae</taxon>
        <taxon>Fonticula</taxon>
    </lineage>
</organism>
<gene>
    <name evidence="7" type="ORF">H696_00454</name>
</gene>
<reference evidence="7" key="1">
    <citation type="submission" date="2013-04" db="EMBL/GenBank/DDBJ databases">
        <title>The Genome Sequence of Fonticula alba ATCC 38817.</title>
        <authorList>
            <consortium name="The Broad Institute Genomics Platform"/>
            <person name="Russ C."/>
            <person name="Cuomo C."/>
            <person name="Burger G."/>
            <person name="Gray M.W."/>
            <person name="Holland P.W.H."/>
            <person name="King N."/>
            <person name="Lang F.B.F."/>
            <person name="Roger A.J."/>
            <person name="Ruiz-Trillo I."/>
            <person name="Brown M."/>
            <person name="Walker B."/>
            <person name="Young S."/>
            <person name="Zeng Q."/>
            <person name="Gargeya S."/>
            <person name="Fitzgerald M."/>
            <person name="Haas B."/>
            <person name="Abouelleil A."/>
            <person name="Allen A.W."/>
            <person name="Alvarado L."/>
            <person name="Arachchi H.M."/>
            <person name="Berlin A.M."/>
            <person name="Chapman S.B."/>
            <person name="Gainer-Dewar J."/>
            <person name="Goldberg J."/>
            <person name="Griggs A."/>
            <person name="Gujja S."/>
            <person name="Hansen M."/>
            <person name="Howarth C."/>
            <person name="Imamovic A."/>
            <person name="Ireland A."/>
            <person name="Larimer J."/>
            <person name="McCowan C."/>
            <person name="Murphy C."/>
            <person name="Pearson M."/>
            <person name="Poon T.W."/>
            <person name="Priest M."/>
            <person name="Roberts A."/>
            <person name="Saif S."/>
            <person name="Shea T."/>
            <person name="Sisk P."/>
            <person name="Sykes S."/>
            <person name="Wortman J."/>
            <person name="Nusbaum C."/>
            <person name="Birren B."/>
        </authorList>
    </citation>
    <scope>NUCLEOTIDE SEQUENCE [LARGE SCALE GENOMIC DNA]</scope>
    <source>
        <strain evidence="7">ATCC 38817</strain>
    </source>
</reference>
<dbReference type="InterPro" id="IPR045176">
    <property type="entry name" value="Got1"/>
</dbReference>
<sequence length="104" mass="11303">MGNILFLLGILFVIGPKSVMKCVLRGGNRRLKGTIALLGGVVIVFFRYSVIGVILEAYGAFVLFGDFAPQAIRFLRRIPIAGQVLSLPFISMIVDKIAGPRQPV</sequence>
<dbReference type="InterPro" id="IPR007305">
    <property type="entry name" value="Vesicle_transpt_Got1/SFT2"/>
</dbReference>
<keyword evidence="5" id="KW-0472">Membrane</keyword>
<keyword evidence="2" id="KW-0812">Transmembrane</keyword>
<evidence type="ECO:0000256" key="4">
    <source>
        <dbReference type="ARBA" id="ARBA00023034"/>
    </source>
</evidence>
<dbReference type="GO" id="GO:0042147">
    <property type="term" value="P:retrograde transport, endosome to Golgi"/>
    <property type="evidence" value="ECO:0007669"/>
    <property type="project" value="InterPro"/>
</dbReference>
<dbReference type="EMBL" id="KB932201">
    <property type="protein sequence ID" value="KCV72883.1"/>
    <property type="molecule type" value="Genomic_DNA"/>
</dbReference>
<keyword evidence="3" id="KW-1133">Transmembrane helix</keyword>
<dbReference type="GO" id="GO:0006888">
    <property type="term" value="P:endoplasmic reticulum to Golgi vesicle-mediated transport"/>
    <property type="evidence" value="ECO:0007669"/>
    <property type="project" value="InterPro"/>
</dbReference>
<keyword evidence="8" id="KW-1185">Reference proteome</keyword>
<dbReference type="OMA" id="MWLTDAQ"/>
<dbReference type="GO" id="GO:0005829">
    <property type="term" value="C:cytosol"/>
    <property type="evidence" value="ECO:0007669"/>
    <property type="project" value="GOC"/>
</dbReference>
<name>A0A058ZG30_FONAL</name>
<comment type="subcellular location">
    <subcellularLocation>
        <location evidence="1">Golgi apparatus membrane</location>
        <topology evidence="1">Multi-pass membrane protein</topology>
    </subcellularLocation>
</comment>
<evidence type="ECO:0000256" key="5">
    <source>
        <dbReference type="ARBA" id="ARBA00023136"/>
    </source>
</evidence>
<dbReference type="Pfam" id="PF04178">
    <property type="entry name" value="Got1"/>
    <property type="match status" value="1"/>
</dbReference>
<keyword evidence="4" id="KW-0333">Golgi apparatus</keyword>